<comment type="caution">
    <text evidence="4">The sequence shown here is derived from an EMBL/GenBank/DDBJ whole genome shotgun (WGS) entry which is preliminary data.</text>
</comment>
<dbReference type="AlphaFoldDB" id="A0A699HQN6"/>
<sequence length="1003" mass="114207">METLTVETPIPTVSSLVPTACLDDSPQLSSDTRLISKRATSQDDTSSLDNILTLTNRFEDILGVTTNTCDTNGVEADLSNIENNISASPTPTFRIHKDHLKRVRPIGTKWVFKNKKDERGIVIRNKARLVAQGHTQEKGIDYEEVFAPVARIEAIRLFLAYASFMGFIVYQMDVKHAFLYGIIDEEVYVMQPLGFQDSEFPARVYKVEKAIEFEALMHEKFQMSAMGELNFFLGLQVLQKKDDIFLSQDKYVGDILKKFRYSDVRSMIGSLMYLTASRPNIMFTVFAYDGHQVTPKECYLHAVKRIFRYLKGHPKVGIWYPKDSPFDLVAYSNSDYGGATQGSACHERLCLKGITSSILLLLAICDYHNMIAILEKYEHNIDFHQIVDFVEASHIRYALTVNLAVYVSHIRQFWSTARVETLDEETKILATIDGKPRTISESSIRRNLKLKDEAGISSLPDAELFKNLSLMGRAGIAQSLALPTATDEPASPLGDDSQGEACPIVSGLEAEQDRANIIKTSTLPHDSPPRVTSLAADEGSMQQKLNELTDLCTRLQRQQTEMASKITAQDLEIASLKARIKLLEDKDGGGDEPSGEDATIKGRSLETGEEAVVEKSTKRGSNDTEELVNVLTSLDAANILTSGGVQVVSVSCAAEVPTVSVSTGSGMVSTTSLIFTTASVVTPYSRRKGKEKMVETDTPKKKKLQEQIDVQMAREIEEQLAREDQKISEQIARDAEIARIHAEEELQMLIDSLDRTNETIAKYLQEYEQFAVDLSNRERIELINDLVKYQDNYSKFLKYQSQQRKPLSKKQQREFYIEKFIPVWKQIKDFIPMGSKEERERFKRKGLRLEQERAKKVKTSKEVSKEDLKTMMHLVPVKEVYVEALQVKHLIIDWEIHTEGQRTYWKIIRQFISDKEKELWVELKRLYEPDVEDQLWIQTQALMHDPVEWRLYDTCGVHYVLLRDQEIFMLVEKEYPLRKGLVIVMISNKLQVENYSQMANDLI</sequence>
<evidence type="ECO:0000259" key="3">
    <source>
        <dbReference type="Pfam" id="PF07727"/>
    </source>
</evidence>
<dbReference type="InterPro" id="IPR013103">
    <property type="entry name" value="RVT_2"/>
</dbReference>
<feature type="region of interest" description="Disordered" evidence="2">
    <location>
        <begin position="585"/>
        <end position="623"/>
    </location>
</feature>
<reference evidence="4" key="1">
    <citation type="journal article" date="2019" name="Sci. Rep.">
        <title>Draft genome of Tanacetum cinerariifolium, the natural source of mosquito coil.</title>
        <authorList>
            <person name="Yamashiro T."/>
            <person name="Shiraishi A."/>
            <person name="Satake H."/>
            <person name="Nakayama K."/>
        </authorList>
    </citation>
    <scope>NUCLEOTIDE SEQUENCE</scope>
</reference>
<evidence type="ECO:0000256" key="1">
    <source>
        <dbReference type="SAM" id="Coils"/>
    </source>
</evidence>
<dbReference type="Pfam" id="PF07727">
    <property type="entry name" value="RVT_2"/>
    <property type="match status" value="1"/>
</dbReference>
<dbReference type="PANTHER" id="PTHR11439">
    <property type="entry name" value="GAG-POL-RELATED RETROTRANSPOSON"/>
    <property type="match status" value="1"/>
</dbReference>
<evidence type="ECO:0000313" key="4">
    <source>
        <dbReference type="EMBL" id="GEY58392.1"/>
    </source>
</evidence>
<name>A0A699HQN6_TANCI</name>
<protein>
    <recommendedName>
        <fullName evidence="3">Reverse transcriptase Ty1/copia-type domain-containing protein</fullName>
    </recommendedName>
</protein>
<evidence type="ECO:0000256" key="2">
    <source>
        <dbReference type="SAM" id="MobiDB-lite"/>
    </source>
</evidence>
<accession>A0A699HQN6</accession>
<dbReference type="EMBL" id="BKCJ010191005">
    <property type="protein sequence ID" value="GEY58392.1"/>
    <property type="molecule type" value="Genomic_DNA"/>
</dbReference>
<organism evidence="4">
    <name type="scientific">Tanacetum cinerariifolium</name>
    <name type="common">Dalmatian daisy</name>
    <name type="synonym">Chrysanthemum cinerariifolium</name>
    <dbReference type="NCBI Taxonomy" id="118510"/>
    <lineage>
        <taxon>Eukaryota</taxon>
        <taxon>Viridiplantae</taxon>
        <taxon>Streptophyta</taxon>
        <taxon>Embryophyta</taxon>
        <taxon>Tracheophyta</taxon>
        <taxon>Spermatophyta</taxon>
        <taxon>Magnoliopsida</taxon>
        <taxon>eudicotyledons</taxon>
        <taxon>Gunneridae</taxon>
        <taxon>Pentapetalae</taxon>
        <taxon>asterids</taxon>
        <taxon>campanulids</taxon>
        <taxon>Asterales</taxon>
        <taxon>Asteraceae</taxon>
        <taxon>Asteroideae</taxon>
        <taxon>Anthemideae</taxon>
        <taxon>Anthemidinae</taxon>
        <taxon>Tanacetum</taxon>
    </lineage>
</organism>
<dbReference type="PANTHER" id="PTHR11439:SF495">
    <property type="entry name" value="REVERSE TRANSCRIPTASE, RNA-DEPENDENT DNA POLYMERASE-RELATED"/>
    <property type="match status" value="1"/>
</dbReference>
<proteinExistence type="predicted"/>
<gene>
    <name evidence="4" type="ORF">Tci_430366</name>
</gene>
<feature type="domain" description="Reverse transcriptase Ty1/copia-type" evidence="3">
    <location>
        <begin position="100"/>
        <end position="211"/>
    </location>
</feature>
<feature type="coiled-coil region" evidence="1">
    <location>
        <begin position="713"/>
        <end position="766"/>
    </location>
</feature>
<feature type="compositionally biased region" description="Basic and acidic residues" evidence="2">
    <location>
        <begin position="598"/>
        <end position="622"/>
    </location>
</feature>
<keyword evidence="1" id="KW-0175">Coiled coil</keyword>